<evidence type="ECO:0000313" key="4">
    <source>
        <dbReference type="Proteomes" id="UP001597387"/>
    </source>
</evidence>
<feature type="domain" description="BPP" evidence="2">
    <location>
        <begin position="19"/>
        <end position="345"/>
    </location>
</feature>
<gene>
    <name evidence="3" type="ORF">ACFSJU_00535</name>
</gene>
<comment type="caution">
    <text evidence="3">The sequence shown here is derived from an EMBL/GenBank/DDBJ whole genome shotgun (WGS) entry which is preliminary data.</text>
</comment>
<dbReference type="InterPro" id="IPR011042">
    <property type="entry name" value="6-blade_b-propeller_TolB-like"/>
</dbReference>
<dbReference type="InterPro" id="IPR003431">
    <property type="entry name" value="B-propeller_Phytase"/>
</dbReference>
<dbReference type="RefSeq" id="WP_255902230.1">
    <property type="nucleotide sequence ID" value="NZ_JAFMZO010000002.1"/>
</dbReference>
<evidence type="ECO:0000259" key="2">
    <source>
        <dbReference type="PROSITE" id="PS51662"/>
    </source>
</evidence>
<reference evidence="4" key="1">
    <citation type="journal article" date="2019" name="Int. J. Syst. Evol. Microbiol.">
        <title>The Global Catalogue of Microorganisms (GCM) 10K type strain sequencing project: providing services to taxonomists for standard genome sequencing and annotation.</title>
        <authorList>
            <consortium name="The Broad Institute Genomics Platform"/>
            <consortium name="The Broad Institute Genome Sequencing Center for Infectious Disease"/>
            <person name="Wu L."/>
            <person name="Ma J."/>
        </authorList>
    </citation>
    <scope>NUCLEOTIDE SEQUENCE [LARGE SCALE GENOMIC DNA]</scope>
    <source>
        <strain evidence="4">KCTC 42217</strain>
    </source>
</reference>
<keyword evidence="4" id="KW-1185">Reference proteome</keyword>
<feature type="signal peptide" evidence="1">
    <location>
        <begin position="1"/>
        <end position="22"/>
    </location>
</feature>
<dbReference type="EMBL" id="JBHUHZ010000001">
    <property type="protein sequence ID" value="MFD2160866.1"/>
    <property type="molecule type" value="Genomic_DNA"/>
</dbReference>
<dbReference type="Proteomes" id="UP001597387">
    <property type="component" value="Unassembled WGS sequence"/>
</dbReference>
<proteinExistence type="predicted"/>
<evidence type="ECO:0000256" key="1">
    <source>
        <dbReference type="SAM" id="SignalP"/>
    </source>
</evidence>
<protein>
    <submittedName>
        <fullName evidence="3">Phytase</fullName>
    </submittedName>
</protein>
<feature type="chain" id="PRO_5046401160" evidence="1">
    <location>
        <begin position="23"/>
        <end position="349"/>
    </location>
</feature>
<dbReference type="SUPFAM" id="SSF50956">
    <property type="entry name" value="Thermostable phytase (3-phytase)"/>
    <property type="match status" value="1"/>
</dbReference>
<name>A0ABW4ZG83_9SPHI</name>
<dbReference type="Gene3D" id="2.120.10.30">
    <property type="entry name" value="TolB, C-terminal domain"/>
    <property type="match status" value="1"/>
</dbReference>
<organism evidence="3 4">
    <name type="scientific">Paradesertivirga mongoliensis</name>
    <dbReference type="NCBI Taxonomy" id="2100740"/>
    <lineage>
        <taxon>Bacteria</taxon>
        <taxon>Pseudomonadati</taxon>
        <taxon>Bacteroidota</taxon>
        <taxon>Sphingobacteriia</taxon>
        <taxon>Sphingobacteriales</taxon>
        <taxon>Sphingobacteriaceae</taxon>
        <taxon>Paradesertivirga</taxon>
    </lineage>
</organism>
<dbReference type="PROSITE" id="PS51662">
    <property type="entry name" value="BP_PHYTASE"/>
    <property type="match status" value="1"/>
</dbReference>
<dbReference type="Pfam" id="PF02333">
    <property type="entry name" value="Phytase"/>
    <property type="match status" value="1"/>
</dbReference>
<accession>A0ABW4ZG83</accession>
<evidence type="ECO:0000313" key="3">
    <source>
        <dbReference type="EMBL" id="MFD2160866.1"/>
    </source>
</evidence>
<keyword evidence="1" id="KW-0732">Signal</keyword>
<sequence length="349" mass="39027">MRNNIYLLFLPLCTLSCQGNFAPVAENALKPVVITEVASHDTDDPAIWINPEDATKSLVVGTDKDSDGALYLYDLTGKVIKKSIPLKRPNNVDIAYGMMINNQPTAIAVTTERENNKLRIFSMPGLVPIDGVGIEVFTDETERGPMGVALYTRPSDKKIFAIVGRKSGPKEDYLWQYELIGNPNGMVSARLVRKFGSYSETNEIEAIAVDNSMGFVYYSDEGVGIRKYQADPDKRDNNQLALFGDKDFKEDHEGISIYHTSDSTGYILVSNQQMNSFMVYKREGEKDNPHAHKLVKEIPFSTLESDGSDVSNLSLGVKFPKGMFVAMSNGKVFHFYDWRDIESFLNNTK</sequence>